<evidence type="ECO:0000313" key="1">
    <source>
        <dbReference type="EMBL" id="UQX09671.1"/>
    </source>
</evidence>
<dbReference type="Proteomes" id="UP001056610">
    <property type="component" value="Chromosome"/>
</dbReference>
<dbReference type="RefSeq" id="WP_219069739.1">
    <property type="nucleotide sequence ID" value="NZ_CAJUXY010000064.1"/>
</dbReference>
<sequence length="47" mass="5185">MPPAGRITLTGSQRRGLRRLVRAGRTEQRLVTRAKIVLAAAEGSRTR</sequence>
<evidence type="ECO:0000313" key="2">
    <source>
        <dbReference type="Proteomes" id="UP001056610"/>
    </source>
</evidence>
<reference evidence="1" key="1">
    <citation type="submission" date="2022-05" db="EMBL/GenBank/DDBJ databases">
        <title>A methanotrophic Mycobacterium dominates a cave microbial ecosystem.</title>
        <authorList>
            <person name="Van Spanning R.J.M."/>
            <person name="Guan Q."/>
            <person name="Melkonian C."/>
            <person name="Gallant J."/>
            <person name="Polerecky L."/>
            <person name="Flot J.-F."/>
            <person name="Brandt B.W."/>
            <person name="Braster M."/>
            <person name="Iturbe Espinoza P."/>
            <person name="Aerts J."/>
            <person name="Meima-Franke M."/>
            <person name="Piersma S.R."/>
            <person name="Bunduc C."/>
            <person name="Ummels R."/>
            <person name="Pain A."/>
            <person name="Fleming E.J."/>
            <person name="van der Wel N."/>
            <person name="Gherman V.D."/>
            <person name="Sarbu S.M."/>
            <person name="Bodelier P.L.E."/>
            <person name="Bitter W."/>
        </authorList>
    </citation>
    <scope>NUCLEOTIDE SEQUENCE</scope>
    <source>
        <strain evidence="1">Sulfur Cave</strain>
    </source>
</reference>
<protein>
    <recommendedName>
        <fullName evidence="3">Helix-turn-helix domain-containing protein</fullName>
    </recommendedName>
</protein>
<organism evidence="1 2">
    <name type="scientific">Candidatus Mycobacterium methanotrophicum</name>
    <dbReference type="NCBI Taxonomy" id="2943498"/>
    <lineage>
        <taxon>Bacteria</taxon>
        <taxon>Bacillati</taxon>
        <taxon>Actinomycetota</taxon>
        <taxon>Actinomycetes</taxon>
        <taxon>Mycobacteriales</taxon>
        <taxon>Mycobacteriaceae</taxon>
        <taxon>Mycobacterium</taxon>
    </lineage>
</organism>
<proteinExistence type="predicted"/>
<dbReference type="EMBL" id="CP097320">
    <property type="protein sequence ID" value="UQX09671.1"/>
    <property type="molecule type" value="Genomic_DNA"/>
</dbReference>
<accession>A0ABY4QGN5</accession>
<evidence type="ECO:0008006" key="3">
    <source>
        <dbReference type="Google" id="ProtNLM"/>
    </source>
</evidence>
<gene>
    <name evidence="1" type="ORF">M5I08_15175</name>
</gene>
<keyword evidence="2" id="KW-1185">Reference proteome</keyword>
<name>A0ABY4QGN5_9MYCO</name>